<gene>
    <name evidence="8" type="ORF">GSCOC_T00037094001</name>
</gene>
<keyword evidence="4" id="KW-0238">DNA-binding</keyword>
<keyword evidence="6" id="KW-1133">Transmembrane helix</keyword>
<keyword evidence="6" id="KW-0472">Membrane</keyword>
<dbReference type="STRING" id="49390.A0A068U159"/>
<evidence type="ECO:0000259" key="7">
    <source>
        <dbReference type="PROSITE" id="PS50103"/>
    </source>
</evidence>
<dbReference type="AlphaFoldDB" id="A0A068U159"/>
<keyword evidence="6" id="KW-0812">Transmembrane</keyword>
<keyword evidence="2 5" id="KW-0863">Zinc-finger</keyword>
<evidence type="ECO:0000313" key="9">
    <source>
        <dbReference type="Proteomes" id="UP000295252"/>
    </source>
</evidence>
<keyword evidence="9" id="KW-1185">Reference proteome</keyword>
<dbReference type="SMART" id="SM00356">
    <property type="entry name" value="ZnF_C3H1"/>
    <property type="match status" value="1"/>
</dbReference>
<dbReference type="InterPro" id="IPR000571">
    <property type="entry name" value="Znf_CCCH"/>
</dbReference>
<reference evidence="9" key="1">
    <citation type="journal article" date="2014" name="Science">
        <title>The coffee genome provides insight into the convergent evolution of caffeine biosynthesis.</title>
        <authorList>
            <person name="Denoeud F."/>
            <person name="Carretero-Paulet L."/>
            <person name="Dereeper A."/>
            <person name="Droc G."/>
            <person name="Guyot R."/>
            <person name="Pietrella M."/>
            <person name="Zheng C."/>
            <person name="Alberti A."/>
            <person name="Anthony F."/>
            <person name="Aprea G."/>
            <person name="Aury J.M."/>
            <person name="Bento P."/>
            <person name="Bernard M."/>
            <person name="Bocs S."/>
            <person name="Campa C."/>
            <person name="Cenci A."/>
            <person name="Combes M.C."/>
            <person name="Crouzillat D."/>
            <person name="Da Silva C."/>
            <person name="Daddiego L."/>
            <person name="De Bellis F."/>
            <person name="Dussert S."/>
            <person name="Garsmeur O."/>
            <person name="Gayraud T."/>
            <person name="Guignon V."/>
            <person name="Jahn K."/>
            <person name="Jamilloux V."/>
            <person name="Joet T."/>
            <person name="Labadie K."/>
            <person name="Lan T."/>
            <person name="Leclercq J."/>
            <person name="Lepelley M."/>
            <person name="Leroy T."/>
            <person name="Li L.T."/>
            <person name="Librado P."/>
            <person name="Lopez L."/>
            <person name="Munoz A."/>
            <person name="Noel B."/>
            <person name="Pallavicini A."/>
            <person name="Perrotta G."/>
            <person name="Poncet V."/>
            <person name="Pot D."/>
            <person name="Priyono X."/>
            <person name="Rigoreau M."/>
            <person name="Rouard M."/>
            <person name="Rozas J."/>
            <person name="Tranchant-Dubreuil C."/>
            <person name="VanBuren R."/>
            <person name="Zhang Q."/>
            <person name="Andrade A.C."/>
            <person name="Argout X."/>
            <person name="Bertrand B."/>
            <person name="de Kochko A."/>
            <person name="Graziosi G."/>
            <person name="Henry R.J."/>
            <person name="Jayarama X."/>
            <person name="Ming R."/>
            <person name="Nagai C."/>
            <person name="Rounsley S."/>
            <person name="Sankoff D."/>
            <person name="Giuliano G."/>
            <person name="Albert V.A."/>
            <person name="Wincker P."/>
            <person name="Lashermes P."/>
        </authorList>
    </citation>
    <scope>NUCLEOTIDE SEQUENCE [LARGE SCALE GENOMIC DNA]</scope>
    <source>
        <strain evidence="9">cv. DH200-94</strain>
    </source>
</reference>
<dbReference type="SUPFAM" id="SSF90229">
    <property type="entry name" value="CCCH zinc finger"/>
    <property type="match status" value="1"/>
</dbReference>
<evidence type="ECO:0000256" key="3">
    <source>
        <dbReference type="ARBA" id="ARBA00022833"/>
    </source>
</evidence>
<feature type="domain" description="C3H1-type" evidence="7">
    <location>
        <begin position="515"/>
        <end position="543"/>
    </location>
</feature>
<protein>
    <recommendedName>
        <fullName evidence="7">C3H1-type domain-containing protein</fullName>
    </recommendedName>
</protein>
<dbReference type="OMA" id="KATHEKP"/>
<feature type="zinc finger region" description="C3H1-type" evidence="5">
    <location>
        <begin position="515"/>
        <end position="543"/>
    </location>
</feature>
<dbReference type="InterPro" id="IPR036855">
    <property type="entry name" value="Znf_CCCH_sf"/>
</dbReference>
<evidence type="ECO:0000256" key="6">
    <source>
        <dbReference type="SAM" id="Phobius"/>
    </source>
</evidence>
<proteinExistence type="predicted"/>
<dbReference type="PANTHER" id="PTHR33400">
    <property type="entry name" value="ZINC FINGER CCCH DOMAIN-CONTAINING PROTEIN 6-RELATED"/>
    <property type="match status" value="1"/>
</dbReference>
<evidence type="ECO:0000313" key="8">
    <source>
        <dbReference type="EMBL" id="CDP01914.1"/>
    </source>
</evidence>
<dbReference type="PANTHER" id="PTHR33400:SF10">
    <property type="entry name" value="ZINC FINGER CCCH DOMAIN-CONTAINING PROTEIN 45-LIKE"/>
    <property type="match status" value="1"/>
</dbReference>
<dbReference type="Gramene" id="CDP01914">
    <property type="protein sequence ID" value="CDP01914"/>
    <property type="gene ID" value="GSCOC_T00037094001"/>
</dbReference>
<dbReference type="Proteomes" id="UP000295252">
    <property type="component" value="Chromosome IX"/>
</dbReference>
<organism evidence="8 9">
    <name type="scientific">Coffea canephora</name>
    <name type="common">Robusta coffee</name>
    <dbReference type="NCBI Taxonomy" id="49390"/>
    <lineage>
        <taxon>Eukaryota</taxon>
        <taxon>Viridiplantae</taxon>
        <taxon>Streptophyta</taxon>
        <taxon>Embryophyta</taxon>
        <taxon>Tracheophyta</taxon>
        <taxon>Spermatophyta</taxon>
        <taxon>Magnoliopsida</taxon>
        <taxon>eudicotyledons</taxon>
        <taxon>Gunneridae</taxon>
        <taxon>Pentapetalae</taxon>
        <taxon>asterids</taxon>
        <taxon>lamiids</taxon>
        <taxon>Gentianales</taxon>
        <taxon>Rubiaceae</taxon>
        <taxon>Ixoroideae</taxon>
        <taxon>Gardenieae complex</taxon>
        <taxon>Bertiereae - Coffeeae clade</taxon>
        <taxon>Coffeeae</taxon>
        <taxon>Coffea</taxon>
    </lineage>
</organism>
<dbReference type="PROSITE" id="PS50103">
    <property type="entry name" value="ZF_C3H1"/>
    <property type="match status" value="1"/>
</dbReference>
<keyword evidence="1 5" id="KW-0479">Metal-binding</keyword>
<dbReference type="PhylomeDB" id="A0A068U159"/>
<dbReference type="InParanoid" id="A0A068U159"/>
<evidence type="ECO:0000256" key="5">
    <source>
        <dbReference type="PROSITE-ProRule" id="PRU00723"/>
    </source>
</evidence>
<evidence type="ECO:0000256" key="2">
    <source>
        <dbReference type="ARBA" id="ARBA00022771"/>
    </source>
</evidence>
<sequence>MIELAAMWCVKQCSPGGSLSALLSLYMLYVYYHVLYIFIRSNTFQVPRLLFVQVKFFQSEDCPSAVGREPPGNPHERVSNANITIAHGCPGSSVGSYPNLLSHKGVSHIPQIPWRTPPRFDLKFKCHVAAGEESEEVEVQKHREMRVREVVYPHFSAVPPSPSISSNVEAKHFDDWHTLVIPVIAIEEAAEMDCLYNETAALNISTKSEPANMPQSPSTSEIFDIPQSKSLLSRELSKGKKSDHAPLQDLDGPMVAAAAATTAIMKSKEHGSLIGPELMIKLLSNTKLVQKLIDERGLASDTTTGTSGSRKSSTLVSLVQKSTTENTRPGNAGIEALLRPGNQSLAAKAQIGTGLGPKQVTTSISLLRSKSDLPIQNSNCEVFQRADVGNMSLLKASDALSSSTPDVLSKKSTGRYIQLADNGHMAVPRLLKRAPSTNIEIGAGSCSKTVAPPLLTITSCAYPCSLTTTSLSLQKDISYFQSLIKQYGEERGSQDDELSLYGISYNHVQSKEADRKYKRTCKFYNSSKGCRNGSSCPFEHDVPGRWRSDVVLEAPGAKRVKLGGVFTGRT</sequence>
<name>A0A068U159_COFCA</name>
<evidence type="ECO:0000256" key="4">
    <source>
        <dbReference type="ARBA" id="ARBA00023125"/>
    </source>
</evidence>
<dbReference type="EMBL" id="HG739091">
    <property type="protein sequence ID" value="CDP01914.1"/>
    <property type="molecule type" value="Genomic_DNA"/>
</dbReference>
<feature type="transmembrane region" description="Helical" evidence="6">
    <location>
        <begin position="21"/>
        <end position="39"/>
    </location>
</feature>
<keyword evidence="3 5" id="KW-0862">Zinc</keyword>
<accession>A0A068U159</accession>
<evidence type="ECO:0000256" key="1">
    <source>
        <dbReference type="ARBA" id="ARBA00022723"/>
    </source>
</evidence>
<dbReference type="OrthoDB" id="1928519at2759"/>
<dbReference type="GO" id="GO:0003677">
    <property type="term" value="F:DNA binding"/>
    <property type="evidence" value="ECO:0007669"/>
    <property type="project" value="UniProtKB-KW"/>
</dbReference>
<dbReference type="GO" id="GO:0008270">
    <property type="term" value="F:zinc ion binding"/>
    <property type="evidence" value="ECO:0007669"/>
    <property type="project" value="UniProtKB-KW"/>
</dbReference>